<evidence type="ECO:0000313" key="1">
    <source>
        <dbReference type="EMBL" id="ADI16890.1"/>
    </source>
</evidence>
<proteinExistence type="predicted"/>
<dbReference type="EMBL" id="GU474849">
    <property type="protein sequence ID" value="ADI16890.1"/>
    <property type="molecule type" value="Genomic_DNA"/>
</dbReference>
<sequence>MPICLYSRFETPGLASQIPQSNFREFAPLSSFTLKFSGCGLSARHHSKISWRLLSSQNRTQPNCSLYALFSI</sequence>
<reference evidence="1" key="1">
    <citation type="journal article" date="2011" name="Environ. Microbiol.">
        <title>Time-series analyses of Monterey Bay coastal microbial picoplankton using a 'genome proxy' microarray.</title>
        <authorList>
            <person name="Rich V.I."/>
            <person name="Pham V.D."/>
            <person name="Eppley J."/>
            <person name="Shi Y."/>
            <person name="DeLong E.F."/>
        </authorList>
    </citation>
    <scope>NUCLEOTIDE SEQUENCE</scope>
</reference>
<organism evidence="1">
    <name type="scientific">uncultured gamma proteobacterium HF0010_16J05</name>
    <dbReference type="NCBI Taxonomy" id="710981"/>
    <lineage>
        <taxon>Bacteria</taxon>
        <taxon>Pseudomonadati</taxon>
        <taxon>Pseudomonadota</taxon>
        <taxon>Gammaproteobacteria</taxon>
        <taxon>environmental samples</taxon>
    </lineage>
</organism>
<name>E0XR49_9GAMM</name>
<accession>E0XR49</accession>
<dbReference type="AlphaFoldDB" id="E0XR49"/>
<protein>
    <submittedName>
        <fullName evidence="1">Uncharacterized protein</fullName>
    </submittedName>
</protein>